<comment type="caution">
    <text evidence="11">The sequence shown here is derived from an EMBL/GenBank/DDBJ whole genome shotgun (WGS) entry which is preliminary data.</text>
</comment>
<proteinExistence type="inferred from homology"/>
<dbReference type="Proteomes" id="UP000186806">
    <property type="component" value="Unassembled WGS sequence"/>
</dbReference>
<dbReference type="GO" id="GO:0015833">
    <property type="term" value="P:peptide transport"/>
    <property type="evidence" value="ECO:0007669"/>
    <property type="project" value="InterPro"/>
</dbReference>
<dbReference type="Pfam" id="PF08352">
    <property type="entry name" value="oligo_HPY"/>
    <property type="match status" value="1"/>
</dbReference>
<dbReference type="Gene3D" id="3.40.50.300">
    <property type="entry name" value="P-loop containing nucleotide triphosphate hydrolases"/>
    <property type="match status" value="2"/>
</dbReference>
<dbReference type="AlphaFoldDB" id="A0A1Q8TCC8"/>
<dbReference type="PROSITE" id="PS00211">
    <property type="entry name" value="ABC_TRANSPORTER_1"/>
    <property type="match status" value="2"/>
</dbReference>
<dbReference type="InterPro" id="IPR027417">
    <property type="entry name" value="P-loop_NTPase"/>
</dbReference>
<evidence type="ECO:0000256" key="8">
    <source>
        <dbReference type="ARBA" id="ARBA00038852"/>
    </source>
</evidence>
<dbReference type="PROSITE" id="PS50893">
    <property type="entry name" value="ABC_TRANSPORTER_2"/>
    <property type="match status" value="2"/>
</dbReference>
<dbReference type="InterPro" id="IPR003439">
    <property type="entry name" value="ABC_transporter-like_ATP-bd"/>
</dbReference>
<dbReference type="Pfam" id="PF00005">
    <property type="entry name" value="ABC_tran"/>
    <property type="match status" value="2"/>
</dbReference>
<evidence type="ECO:0000256" key="6">
    <source>
        <dbReference type="ARBA" id="ARBA00022840"/>
    </source>
</evidence>
<dbReference type="GO" id="GO:0005886">
    <property type="term" value="C:plasma membrane"/>
    <property type="evidence" value="ECO:0007669"/>
    <property type="project" value="UniProtKB-SubCell"/>
</dbReference>
<keyword evidence="7" id="KW-0472">Membrane</keyword>
<dbReference type="InterPro" id="IPR050388">
    <property type="entry name" value="ABC_Ni/Peptide_Import"/>
</dbReference>
<dbReference type="EC" id="7.4.2.9" evidence="8"/>
<evidence type="ECO:0000313" key="11">
    <source>
        <dbReference type="EMBL" id="OLO11331.1"/>
    </source>
</evidence>
<gene>
    <name evidence="11" type="ORF">BTW10_09555</name>
</gene>
<evidence type="ECO:0000256" key="9">
    <source>
        <dbReference type="ARBA" id="ARBA00047356"/>
    </source>
</evidence>
<dbReference type="PANTHER" id="PTHR43297">
    <property type="entry name" value="OLIGOPEPTIDE TRANSPORT ATP-BINDING PROTEIN APPD"/>
    <property type="match status" value="1"/>
</dbReference>
<dbReference type="PANTHER" id="PTHR43297:SF2">
    <property type="entry name" value="DIPEPTIDE TRANSPORT ATP-BINDING PROTEIN DPPD"/>
    <property type="match status" value="1"/>
</dbReference>
<reference evidence="11 12" key="1">
    <citation type="submission" date="2016-12" db="EMBL/GenBank/DDBJ databases">
        <title>Draft genome sequences of strains Salinicola socius SMB35, Salinicola sp. MH3R3-1 and Chromohalobacter sp. SMB17 from the Verkhnekamsk potash mining region of Russia.</title>
        <authorList>
            <person name="Mavrodi D.V."/>
            <person name="Olsson B.E."/>
            <person name="Korsakova E.S."/>
            <person name="Pyankova A."/>
            <person name="Mavrodi O.V."/>
            <person name="Plotnikova E.G."/>
        </authorList>
    </citation>
    <scope>NUCLEOTIDE SEQUENCE [LARGE SCALE GENOMIC DNA]</scope>
    <source>
        <strain evidence="11 12">SMB17</strain>
    </source>
</reference>
<keyword evidence="4" id="KW-1003">Cell membrane</keyword>
<evidence type="ECO:0000259" key="10">
    <source>
        <dbReference type="PROSITE" id="PS50893"/>
    </source>
</evidence>
<organism evidence="11 12">
    <name type="scientific">Chromohalobacter japonicus</name>
    <dbReference type="NCBI Taxonomy" id="223900"/>
    <lineage>
        <taxon>Bacteria</taxon>
        <taxon>Pseudomonadati</taxon>
        <taxon>Pseudomonadota</taxon>
        <taxon>Gammaproteobacteria</taxon>
        <taxon>Oceanospirillales</taxon>
        <taxon>Halomonadaceae</taxon>
        <taxon>Chromohalobacter</taxon>
    </lineage>
</organism>
<dbReference type="InterPro" id="IPR003593">
    <property type="entry name" value="AAA+_ATPase"/>
</dbReference>
<dbReference type="EMBL" id="MSDQ01000024">
    <property type="protein sequence ID" value="OLO11331.1"/>
    <property type="molecule type" value="Genomic_DNA"/>
</dbReference>
<evidence type="ECO:0000256" key="7">
    <source>
        <dbReference type="ARBA" id="ARBA00023136"/>
    </source>
</evidence>
<dbReference type="NCBIfam" id="NF008453">
    <property type="entry name" value="PRK11308.1"/>
    <property type="match status" value="2"/>
</dbReference>
<evidence type="ECO:0000256" key="4">
    <source>
        <dbReference type="ARBA" id="ARBA00022475"/>
    </source>
</evidence>
<dbReference type="GO" id="GO:0016887">
    <property type="term" value="F:ATP hydrolysis activity"/>
    <property type="evidence" value="ECO:0007669"/>
    <property type="project" value="InterPro"/>
</dbReference>
<dbReference type="NCBIfam" id="NF007739">
    <property type="entry name" value="PRK10419.1"/>
    <property type="match status" value="2"/>
</dbReference>
<evidence type="ECO:0000256" key="2">
    <source>
        <dbReference type="ARBA" id="ARBA00005417"/>
    </source>
</evidence>
<evidence type="ECO:0000313" key="12">
    <source>
        <dbReference type="Proteomes" id="UP000186806"/>
    </source>
</evidence>
<evidence type="ECO:0000256" key="3">
    <source>
        <dbReference type="ARBA" id="ARBA00022448"/>
    </source>
</evidence>
<evidence type="ECO:0000256" key="5">
    <source>
        <dbReference type="ARBA" id="ARBA00022741"/>
    </source>
</evidence>
<keyword evidence="3" id="KW-0813">Transport</keyword>
<dbReference type="CDD" id="cd03257">
    <property type="entry name" value="ABC_NikE_OppD_transporters"/>
    <property type="match status" value="2"/>
</dbReference>
<keyword evidence="6 11" id="KW-0067">ATP-binding</keyword>
<evidence type="ECO:0000256" key="1">
    <source>
        <dbReference type="ARBA" id="ARBA00004417"/>
    </source>
</evidence>
<keyword evidence="5" id="KW-0547">Nucleotide-binding</keyword>
<dbReference type="InterPro" id="IPR017871">
    <property type="entry name" value="ABC_transporter-like_CS"/>
</dbReference>
<sequence>MANDDVVFELDALRIAFGDMRVVEDLSLTIRRGETAALVGESGSGKSVSALGALDLLPPGARVEGGRWLCGQSLEGLSPRRWNTLRGGQVGFVFQEPTTSLNPLHTVGKQLGETLRLHQGLRGRAARQRARELLVEVQLPRPDEMLEAHPHQLSGGQRQRVVIAMAIANAPQLLIADEPTTALDVTVQQEILALLARLRDANGMAMLFITHDLNLVRRHADSVHVMQHGRLVESGSVTRVFDAPRAAYTQHLLAANPEGHAAPLPATRTMLLEARRLGVSFARSKSWFGRRPAPFVAVQPLDITLARGETLGLVGESGSGKTTLALALLRLTAADGEILFDGERLDALRGNALRRRRRRFQVVFQDPYGSLSPRMPVMDIVSEGLRFHHPALSDEEIEQRVATTLEEVGLPANCAARYPHEFSGGQRQRIAVARAVILEPDLLVLDEPTSALDRSVQKQLIALLRGLQARRGLSYLFISHDLAVVRAMAHRIVVLKDGEIVEQGDCDTLLNQPREAYTKRLLEASGLHFGT</sequence>
<dbReference type="SUPFAM" id="SSF52540">
    <property type="entry name" value="P-loop containing nucleoside triphosphate hydrolases"/>
    <property type="match status" value="2"/>
</dbReference>
<comment type="similarity">
    <text evidence="2">Belongs to the ABC transporter superfamily.</text>
</comment>
<name>A0A1Q8TCC8_9GAMM</name>
<comment type="catalytic activity">
    <reaction evidence="9">
        <text>a dipeptide(out) + ATP + H2O = a dipeptide(in) + ADP + phosphate + H(+)</text>
        <dbReference type="Rhea" id="RHEA:23120"/>
        <dbReference type="ChEBI" id="CHEBI:15377"/>
        <dbReference type="ChEBI" id="CHEBI:15378"/>
        <dbReference type="ChEBI" id="CHEBI:30616"/>
        <dbReference type="ChEBI" id="CHEBI:43474"/>
        <dbReference type="ChEBI" id="CHEBI:90799"/>
        <dbReference type="ChEBI" id="CHEBI:456216"/>
        <dbReference type="EC" id="7.4.2.9"/>
    </reaction>
</comment>
<protein>
    <recommendedName>
        <fullName evidence="8">ABC-type dipeptide transporter</fullName>
        <ecNumber evidence="8">7.4.2.9</ecNumber>
    </recommendedName>
</protein>
<dbReference type="InterPro" id="IPR013563">
    <property type="entry name" value="Oligopep_ABC_C"/>
</dbReference>
<dbReference type="RefSeq" id="WP_075369226.1">
    <property type="nucleotide sequence ID" value="NZ_MSDQ01000024.1"/>
</dbReference>
<dbReference type="GO" id="GO:0005524">
    <property type="term" value="F:ATP binding"/>
    <property type="evidence" value="ECO:0007669"/>
    <property type="project" value="UniProtKB-KW"/>
</dbReference>
<feature type="domain" description="ABC transporter" evidence="10">
    <location>
        <begin position="1"/>
        <end position="253"/>
    </location>
</feature>
<dbReference type="SMART" id="SM00382">
    <property type="entry name" value="AAA"/>
    <property type="match status" value="2"/>
</dbReference>
<accession>A0A1Q8TCC8</accession>
<dbReference type="STRING" id="223900.GCA_000821045_01091"/>
<feature type="domain" description="ABC transporter" evidence="10">
    <location>
        <begin position="274"/>
        <end position="522"/>
    </location>
</feature>
<keyword evidence="12" id="KW-1185">Reference proteome</keyword>
<comment type="subcellular location">
    <subcellularLocation>
        <location evidence="1">Cell inner membrane</location>
        <topology evidence="1">Peripheral membrane protein</topology>
    </subcellularLocation>
</comment>